<evidence type="ECO:0000313" key="3">
    <source>
        <dbReference type="Proteomes" id="UP000244193"/>
    </source>
</evidence>
<keyword evidence="1" id="KW-0812">Transmembrane</keyword>
<accession>A0A2S0RFI1</accession>
<gene>
    <name evidence="2" type="ORF">HYN48_11705</name>
</gene>
<evidence type="ECO:0000256" key="1">
    <source>
        <dbReference type="SAM" id="Phobius"/>
    </source>
</evidence>
<dbReference type="KEGG" id="fmg:HYN48_11705"/>
<dbReference type="AlphaFoldDB" id="A0A2S0RFI1"/>
<proteinExistence type="predicted"/>
<evidence type="ECO:0008006" key="4">
    <source>
        <dbReference type="Google" id="ProtNLM"/>
    </source>
</evidence>
<evidence type="ECO:0000313" key="2">
    <source>
        <dbReference type="EMBL" id="AWA30697.1"/>
    </source>
</evidence>
<protein>
    <recommendedName>
        <fullName evidence="4">Hydrolase</fullName>
    </recommendedName>
</protein>
<keyword evidence="1" id="KW-1133">Transmembrane helix</keyword>
<keyword evidence="1" id="KW-0472">Membrane</keyword>
<dbReference type="Proteomes" id="UP000244193">
    <property type="component" value="Chromosome"/>
</dbReference>
<dbReference type="EMBL" id="CP028811">
    <property type="protein sequence ID" value="AWA30697.1"/>
    <property type="molecule type" value="Genomic_DNA"/>
</dbReference>
<name>A0A2S0RFI1_9FLAO</name>
<keyword evidence="3" id="KW-1185">Reference proteome</keyword>
<dbReference type="OrthoDB" id="1451701at2"/>
<sequence>MKKSLFLYLFILALLVNIFTYMYYSKENSFQREELAKTTKVLSDSVSMLKNKLSEAEYFSYETNQQAQDYFEKTAGGEFVDYQKLIPYVKEKLVGYNDDPKGNKYVGFDMIDGKKFIINHVKVINHRWIIADFNNTDIWGEVILKYFINDDRSVDFETAETLIYPKQ</sequence>
<organism evidence="2 3">
    <name type="scientific">Flavobacterium magnum</name>
    <dbReference type="NCBI Taxonomy" id="2162713"/>
    <lineage>
        <taxon>Bacteria</taxon>
        <taxon>Pseudomonadati</taxon>
        <taxon>Bacteroidota</taxon>
        <taxon>Flavobacteriia</taxon>
        <taxon>Flavobacteriales</taxon>
        <taxon>Flavobacteriaceae</taxon>
        <taxon>Flavobacterium</taxon>
    </lineage>
</organism>
<feature type="transmembrane region" description="Helical" evidence="1">
    <location>
        <begin position="6"/>
        <end position="24"/>
    </location>
</feature>
<reference evidence="2 3" key="1">
    <citation type="submission" date="2018-04" db="EMBL/GenBank/DDBJ databases">
        <title>Genome sequencing of Flavobacterium sp. HYN0048.</title>
        <authorList>
            <person name="Yi H."/>
            <person name="Baek C."/>
        </authorList>
    </citation>
    <scope>NUCLEOTIDE SEQUENCE [LARGE SCALE GENOMIC DNA]</scope>
    <source>
        <strain evidence="2 3">HYN0048</strain>
    </source>
</reference>
<dbReference type="RefSeq" id="WP_108371929.1">
    <property type="nucleotide sequence ID" value="NZ_CP028811.1"/>
</dbReference>